<evidence type="ECO:0000259" key="2">
    <source>
        <dbReference type="Pfam" id="PF25169"/>
    </source>
</evidence>
<proteinExistence type="predicted"/>
<evidence type="ECO:0000313" key="4">
    <source>
        <dbReference type="Proteomes" id="UP000254168"/>
    </source>
</evidence>
<dbReference type="Pfam" id="PF19500">
    <property type="entry name" value="DUF6035"/>
    <property type="match status" value="1"/>
</dbReference>
<dbReference type="Pfam" id="PF25169">
    <property type="entry name" value="DUF7830"/>
    <property type="match status" value="1"/>
</dbReference>
<keyword evidence="4" id="KW-1185">Reference proteome</keyword>
<accession>A0AA46C8D0</accession>
<evidence type="ECO:0000313" key="3">
    <source>
        <dbReference type="EMBL" id="SUZ28389.1"/>
    </source>
</evidence>
<gene>
    <name evidence="3" type="ORF">CPBF424_22050</name>
</gene>
<dbReference type="Proteomes" id="UP000254168">
    <property type="component" value="Unassembled WGS sequence"/>
</dbReference>
<dbReference type="AlphaFoldDB" id="A0AA46C8D0"/>
<evidence type="ECO:0000259" key="1">
    <source>
        <dbReference type="Pfam" id="PF19500"/>
    </source>
</evidence>
<feature type="domain" description="DUF7830" evidence="2">
    <location>
        <begin position="24"/>
        <end position="95"/>
    </location>
</feature>
<comment type="caution">
    <text evidence="3">The sequence shown here is derived from an EMBL/GenBank/DDBJ whole genome shotgun (WGS) entry which is preliminary data.</text>
</comment>
<dbReference type="EMBL" id="UIHB01000002">
    <property type="protein sequence ID" value="SUZ28389.1"/>
    <property type="molecule type" value="Genomic_DNA"/>
</dbReference>
<name>A0AA46C8D0_9XANT</name>
<dbReference type="InterPro" id="IPR046099">
    <property type="entry name" value="DUF6035"/>
</dbReference>
<evidence type="ECO:0008006" key="5">
    <source>
        <dbReference type="Google" id="ProtNLM"/>
    </source>
</evidence>
<feature type="domain" description="DUF6035" evidence="1">
    <location>
        <begin position="114"/>
        <end position="287"/>
    </location>
</feature>
<reference evidence="3 4" key="1">
    <citation type="submission" date="2018-06" db="EMBL/GenBank/DDBJ databases">
        <authorList>
            <person name="Pothier F. J."/>
        </authorList>
    </citation>
    <scope>NUCLEOTIDE SEQUENCE [LARGE SCALE GENOMIC DNA]</scope>
    <source>
        <strain evidence="3 4">CPBF 424</strain>
    </source>
</reference>
<sequence length="477" mass="55290">MDSGPRKVALAHEPHYGVLDLAEGRCLDLYEFVGEGDYAELVERRRVALEHELLDGKVRYVCEKCGNAMVLRSIPANKKTENRFYLKHRFKNEDCGGTRGVSHDAICAMRYGNTKEGAAHKLYKSIIARSIATDPAFTNPEVESHWVDSDGIRWRQPDVQTECNGVRVALEVQLSTTFLHVIAQRQSFYRRNLGRLIWFFRDLDIAKFRQAEDDIFYSNNRNAFHVSQVTLERSQREGRFTMECAWHEPRLVDGAIVDVRMQDTVYFDQLQFDVSAVGAPRTYYFDYDRARAALDDQLRRQAEYDQYKAREAVDAPLRQLMESMVLGYADGLNSAASWDNVRDRFGRRGFDLPDHFFYNDGLFPILQAAYSAKEGRPVACRQAHLIQLANTLFNSYKRSLLVFSAMMRHYDRAELLLSRGNKEEWLKKVGKYHAGWLDGDPQFAPDRRYDDLLAFLFPEAADKLRMQPCELISKRRR</sequence>
<dbReference type="InterPro" id="IPR057152">
    <property type="entry name" value="DUF7830"/>
</dbReference>
<protein>
    <recommendedName>
        <fullName evidence="5">Competence protein</fullName>
    </recommendedName>
</protein>
<organism evidence="3 4">
    <name type="scientific">Xanthomonas euroxanthea</name>
    <dbReference type="NCBI Taxonomy" id="2259622"/>
    <lineage>
        <taxon>Bacteria</taxon>
        <taxon>Pseudomonadati</taxon>
        <taxon>Pseudomonadota</taxon>
        <taxon>Gammaproteobacteria</taxon>
        <taxon>Lysobacterales</taxon>
        <taxon>Lysobacteraceae</taxon>
        <taxon>Xanthomonas</taxon>
    </lineage>
</organism>
<dbReference type="RefSeq" id="WP_115677006.1">
    <property type="nucleotide sequence ID" value="NZ_LR994544.1"/>
</dbReference>